<dbReference type="Pfam" id="PF07441">
    <property type="entry name" value="BofA"/>
    <property type="match status" value="1"/>
</dbReference>
<feature type="transmembrane region" description="Helical" evidence="1">
    <location>
        <begin position="45"/>
        <end position="65"/>
    </location>
</feature>
<evidence type="ECO:0000313" key="2">
    <source>
        <dbReference type="EMBL" id="SHK02397.1"/>
    </source>
</evidence>
<feature type="transmembrane region" description="Helical" evidence="1">
    <location>
        <begin position="7"/>
        <end position="25"/>
    </location>
</feature>
<organism evidence="2 3">
    <name type="scientific">Hespellia stercorisuis DSM 15480</name>
    <dbReference type="NCBI Taxonomy" id="1121950"/>
    <lineage>
        <taxon>Bacteria</taxon>
        <taxon>Bacillati</taxon>
        <taxon>Bacillota</taxon>
        <taxon>Clostridia</taxon>
        <taxon>Lachnospirales</taxon>
        <taxon>Lachnospiraceae</taxon>
        <taxon>Hespellia</taxon>
    </lineage>
</organism>
<keyword evidence="1" id="KW-1133">Transmembrane helix</keyword>
<evidence type="ECO:0000256" key="1">
    <source>
        <dbReference type="SAM" id="Phobius"/>
    </source>
</evidence>
<dbReference type="Proteomes" id="UP000184301">
    <property type="component" value="Unassembled WGS sequence"/>
</dbReference>
<protein>
    <submittedName>
        <fullName evidence="2">Inhibitor of the pro-sigma K processing machinery</fullName>
    </submittedName>
</protein>
<sequence>MERVTELAVNFIVRSIVGMGIIFLLNEFLKTRGMDVMVGLNAASFLTSGTLGIPGVGLLYGIALYKIL</sequence>
<dbReference type="InterPro" id="IPR010001">
    <property type="entry name" value="BofA"/>
</dbReference>
<dbReference type="RefSeq" id="WP_073109446.1">
    <property type="nucleotide sequence ID" value="NZ_FQZY01000026.1"/>
</dbReference>
<keyword evidence="3" id="KW-1185">Reference proteome</keyword>
<dbReference type="OrthoDB" id="1929822at2"/>
<dbReference type="EMBL" id="FQZY01000026">
    <property type="protein sequence ID" value="SHK02397.1"/>
    <property type="molecule type" value="Genomic_DNA"/>
</dbReference>
<keyword evidence="1" id="KW-0472">Membrane</keyword>
<reference evidence="2 3" key="1">
    <citation type="submission" date="2016-11" db="EMBL/GenBank/DDBJ databases">
        <authorList>
            <person name="Jaros S."/>
            <person name="Januszkiewicz K."/>
            <person name="Wedrychowicz H."/>
        </authorList>
    </citation>
    <scope>NUCLEOTIDE SEQUENCE [LARGE SCALE GENOMIC DNA]</scope>
    <source>
        <strain evidence="2 3">DSM 15480</strain>
    </source>
</reference>
<dbReference type="STRING" id="1121950.SAMN02745243_01996"/>
<proteinExistence type="predicted"/>
<keyword evidence="1" id="KW-0812">Transmembrane</keyword>
<dbReference type="AlphaFoldDB" id="A0A1M6P334"/>
<gene>
    <name evidence="2" type="ORF">SAMN02745243_01996</name>
</gene>
<evidence type="ECO:0000313" key="3">
    <source>
        <dbReference type="Proteomes" id="UP000184301"/>
    </source>
</evidence>
<name>A0A1M6P334_9FIRM</name>
<accession>A0A1M6P334</accession>